<protein>
    <recommendedName>
        <fullName evidence="1">non-specific serine/threonine protein kinase</fullName>
        <ecNumber evidence="1">2.7.11.1</ecNumber>
    </recommendedName>
</protein>
<dbReference type="PaxDb" id="121845-A0A3Q0JES1"/>
<evidence type="ECO:0000256" key="8">
    <source>
        <dbReference type="ARBA" id="ARBA00048679"/>
    </source>
</evidence>
<dbReference type="GeneID" id="103517199"/>
<dbReference type="Gene3D" id="1.10.510.10">
    <property type="entry name" value="Transferase(Phosphotransferase) domain 1"/>
    <property type="match status" value="1"/>
</dbReference>
<feature type="domain" description="Protein kinase" evidence="10">
    <location>
        <begin position="10"/>
        <end position="170"/>
    </location>
</feature>
<dbReference type="Proteomes" id="UP000079169">
    <property type="component" value="Unplaced"/>
</dbReference>
<dbReference type="RefSeq" id="XP_026685185.1">
    <property type="nucleotide sequence ID" value="XM_026829384.1"/>
</dbReference>
<evidence type="ECO:0000313" key="12">
    <source>
        <dbReference type="RefSeq" id="XP_026685185.1"/>
    </source>
</evidence>
<comment type="catalytic activity">
    <reaction evidence="7">
        <text>L-threonyl-[protein] + ATP = O-phospho-L-threonyl-[protein] + ADP + H(+)</text>
        <dbReference type="Rhea" id="RHEA:46608"/>
        <dbReference type="Rhea" id="RHEA-COMP:11060"/>
        <dbReference type="Rhea" id="RHEA-COMP:11605"/>
        <dbReference type="ChEBI" id="CHEBI:15378"/>
        <dbReference type="ChEBI" id="CHEBI:30013"/>
        <dbReference type="ChEBI" id="CHEBI:30616"/>
        <dbReference type="ChEBI" id="CHEBI:61977"/>
        <dbReference type="ChEBI" id="CHEBI:456216"/>
        <dbReference type="EC" id="2.7.11.1"/>
    </reaction>
</comment>
<dbReference type="PROSITE" id="PS50011">
    <property type="entry name" value="PROTEIN_KINASE_DOM"/>
    <property type="match status" value="1"/>
</dbReference>
<name>A0A3Q0JES1_DIACI</name>
<keyword evidence="4 9" id="KW-0547">Nucleotide-binding</keyword>
<dbReference type="GO" id="GO:0004674">
    <property type="term" value="F:protein serine/threonine kinase activity"/>
    <property type="evidence" value="ECO:0007669"/>
    <property type="project" value="UniProtKB-KW"/>
</dbReference>
<dbReference type="STRING" id="121845.A0A3Q0JES1"/>
<dbReference type="FunFam" id="1.10.510.10:FF:000571">
    <property type="entry name" value="Maternal embryonic leucine zipper kinase"/>
    <property type="match status" value="1"/>
</dbReference>
<dbReference type="FunFam" id="3.30.200.20:FF:000003">
    <property type="entry name" value="Non-specific serine/threonine protein kinase"/>
    <property type="match status" value="1"/>
</dbReference>
<keyword evidence="3" id="KW-0808">Transferase</keyword>
<comment type="catalytic activity">
    <reaction evidence="8">
        <text>L-seryl-[protein] + ATP = O-phospho-L-seryl-[protein] + ADP + H(+)</text>
        <dbReference type="Rhea" id="RHEA:17989"/>
        <dbReference type="Rhea" id="RHEA-COMP:9863"/>
        <dbReference type="Rhea" id="RHEA-COMP:11604"/>
        <dbReference type="ChEBI" id="CHEBI:15378"/>
        <dbReference type="ChEBI" id="CHEBI:29999"/>
        <dbReference type="ChEBI" id="CHEBI:30616"/>
        <dbReference type="ChEBI" id="CHEBI:83421"/>
        <dbReference type="ChEBI" id="CHEBI:456216"/>
        <dbReference type="EC" id="2.7.11.1"/>
    </reaction>
</comment>
<dbReference type="InterPro" id="IPR011009">
    <property type="entry name" value="Kinase-like_dom_sf"/>
</dbReference>
<dbReference type="KEGG" id="dci:103517199"/>
<evidence type="ECO:0000313" key="11">
    <source>
        <dbReference type="Proteomes" id="UP000079169"/>
    </source>
</evidence>
<accession>A0A3Q0JES1</accession>
<keyword evidence="2" id="KW-0723">Serine/threonine-protein kinase</keyword>
<dbReference type="Pfam" id="PF00069">
    <property type="entry name" value="Pkinase"/>
    <property type="match status" value="1"/>
</dbReference>
<dbReference type="InterPro" id="IPR017441">
    <property type="entry name" value="Protein_kinase_ATP_BS"/>
</dbReference>
<evidence type="ECO:0000256" key="2">
    <source>
        <dbReference type="ARBA" id="ARBA00022527"/>
    </source>
</evidence>
<dbReference type="SUPFAM" id="SSF56112">
    <property type="entry name" value="Protein kinase-like (PK-like)"/>
    <property type="match status" value="1"/>
</dbReference>
<dbReference type="GO" id="GO:0005737">
    <property type="term" value="C:cytoplasm"/>
    <property type="evidence" value="ECO:0007669"/>
    <property type="project" value="TreeGrafter"/>
</dbReference>
<evidence type="ECO:0000256" key="1">
    <source>
        <dbReference type="ARBA" id="ARBA00012513"/>
    </source>
</evidence>
<dbReference type="PANTHER" id="PTHR24346">
    <property type="entry name" value="MAP/MICROTUBULE AFFINITY-REGULATING KINASE"/>
    <property type="match status" value="1"/>
</dbReference>
<dbReference type="PROSITE" id="PS00107">
    <property type="entry name" value="PROTEIN_KINASE_ATP"/>
    <property type="match status" value="1"/>
</dbReference>
<gene>
    <name evidence="12" type="primary">LOC103517199</name>
</gene>
<dbReference type="GO" id="GO:0035556">
    <property type="term" value="P:intracellular signal transduction"/>
    <property type="evidence" value="ECO:0007669"/>
    <property type="project" value="TreeGrafter"/>
</dbReference>
<evidence type="ECO:0000256" key="7">
    <source>
        <dbReference type="ARBA" id="ARBA00047899"/>
    </source>
</evidence>
<dbReference type="InterPro" id="IPR000719">
    <property type="entry name" value="Prot_kinase_dom"/>
</dbReference>
<dbReference type="PANTHER" id="PTHR24346:SF30">
    <property type="entry name" value="MATERNAL EMBRYONIC LEUCINE ZIPPER KINASE"/>
    <property type="match status" value="1"/>
</dbReference>
<keyword evidence="11" id="KW-1185">Reference proteome</keyword>
<dbReference type="EC" id="2.7.11.1" evidence="1"/>
<dbReference type="AlphaFoldDB" id="A0A3Q0JES1"/>
<reference evidence="12" key="1">
    <citation type="submission" date="2025-08" db="UniProtKB">
        <authorList>
            <consortium name="RefSeq"/>
        </authorList>
    </citation>
    <scope>IDENTIFICATION</scope>
</reference>
<evidence type="ECO:0000256" key="4">
    <source>
        <dbReference type="ARBA" id="ARBA00022741"/>
    </source>
</evidence>
<organism evidence="11 12">
    <name type="scientific">Diaphorina citri</name>
    <name type="common">Asian citrus psyllid</name>
    <dbReference type="NCBI Taxonomy" id="121845"/>
    <lineage>
        <taxon>Eukaryota</taxon>
        <taxon>Metazoa</taxon>
        <taxon>Ecdysozoa</taxon>
        <taxon>Arthropoda</taxon>
        <taxon>Hexapoda</taxon>
        <taxon>Insecta</taxon>
        <taxon>Pterygota</taxon>
        <taxon>Neoptera</taxon>
        <taxon>Paraneoptera</taxon>
        <taxon>Hemiptera</taxon>
        <taxon>Sternorrhyncha</taxon>
        <taxon>Psylloidea</taxon>
        <taxon>Psyllidae</taxon>
        <taxon>Diaphorininae</taxon>
        <taxon>Diaphorina</taxon>
    </lineage>
</organism>
<evidence type="ECO:0000256" key="9">
    <source>
        <dbReference type="PROSITE-ProRule" id="PRU10141"/>
    </source>
</evidence>
<keyword evidence="6 9" id="KW-0067">ATP-binding</keyword>
<sequence>MKYIDLRNQYILERTVGSGGFAKVKLATHVLTGEKVAIKIMKKATLGEDLPRVKLEINALKHISHQHICKLFQVIETSSHIFMVIEYCPGGELLDHIVERQRLGEKESRAFFRQILSAVAYLHHLGYAHRDLKPVSVLLFILTLKQRAKLLPNVISTIQPHFPSSLFILS</sequence>
<keyword evidence="5" id="KW-0418">Kinase</keyword>
<evidence type="ECO:0000256" key="5">
    <source>
        <dbReference type="ARBA" id="ARBA00022777"/>
    </source>
</evidence>
<evidence type="ECO:0000256" key="6">
    <source>
        <dbReference type="ARBA" id="ARBA00022840"/>
    </source>
</evidence>
<feature type="binding site" evidence="9">
    <location>
        <position position="39"/>
    </location>
    <ligand>
        <name>ATP</name>
        <dbReference type="ChEBI" id="CHEBI:30616"/>
    </ligand>
</feature>
<evidence type="ECO:0000259" key="10">
    <source>
        <dbReference type="PROSITE" id="PS50011"/>
    </source>
</evidence>
<proteinExistence type="predicted"/>
<dbReference type="GO" id="GO:0005524">
    <property type="term" value="F:ATP binding"/>
    <property type="evidence" value="ECO:0007669"/>
    <property type="project" value="UniProtKB-UniRule"/>
</dbReference>
<evidence type="ECO:0000256" key="3">
    <source>
        <dbReference type="ARBA" id="ARBA00022679"/>
    </source>
</evidence>